<dbReference type="EMBL" id="FAOZ01000037">
    <property type="protein sequence ID" value="CUU60232.1"/>
    <property type="molecule type" value="Genomic_DNA"/>
</dbReference>
<feature type="signal peptide" evidence="3">
    <location>
        <begin position="1"/>
        <end position="22"/>
    </location>
</feature>
<reference evidence="6" key="1">
    <citation type="submission" date="2015-11" db="EMBL/GenBank/DDBJ databases">
        <authorList>
            <person name="Varghese N."/>
        </authorList>
    </citation>
    <scope>NUCLEOTIDE SEQUENCE [LARGE SCALE GENOMIC DNA]</scope>
    <source>
        <strain evidence="6">DSM 45899</strain>
    </source>
</reference>
<dbReference type="PROSITE" id="PS51257">
    <property type="entry name" value="PROKAR_LIPOPROTEIN"/>
    <property type="match status" value="1"/>
</dbReference>
<dbReference type="InterPro" id="IPR028082">
    <property type="entry name" value="Peripla_BP_I"/>
</dbReference>
<dbReference type="InterPro" id="IPR028081">
    <property type="entry name" value="Leu-bd"/>
</dbReference>
<organism evidence="5 6">
    <name type="scientific">Parafrankia irregularis</name>
    <dbReference type="NCBI Taxonomy" id="795642"/>
    <lineage>
        <taxon>Bacteria</taxon>
        <taxon>Bacillati</taxon>
        <taxon>Actinomycetota</taxon>
        <taxon>Actinomycetes</taxon>
        <taxon>Frankiales</taxon>
        <taxon>Frankiaceae</taxon>
        <taxon>Parafrankia</taxon>
    </lineage>
</organism>
<sequence>MRLCRQAGLLGMAAAVLVAASAGCSATSTVDSQGGAAEICTGPGVSADQITLGFVYPDSGPGSDALSSTRAGVDARLGLANEQGGIHGRRITYDWRDDATSLTQNVQVVTSLVHDESVFGLLTASVTMGDSMAALSADGVPVVGLAAESSWSNYLNMFSFVYADSPEVVAQYVHTSGAVRAGIVITGDAPSTLQLAARYTSALAAVGIASESVPFNPAVDSATQTARRLAASGVNALVGLSSLDDLAAIMQAARTTGMEIAASVALSGYDQRLLAAKGKQLAGVSFPVAFRPFESGGPAIDRYRQAMNAFAPQAGGPDQQLAMFAYIYTDMFLHGLELAGSCPTRQGFINALRGVTDYDAGGLISPVSLRDNMGKPSPCSAIVQINPAGDAFDVVRQRVCADGTSS</sequence>
<feature type="chain" id="PRO_5039404851" evidence="3">
    <location>
        <begin position="23"/>
        <end position="406"/>
    </location>
</feature>
<evidence type="ECO:0000256" key="3">
    <source>
        <dbReference type="SAM" id="SignalP"/>
    </source>
</evidence>
<dbReference type="Proteomes" id="UP000198802">
    <property type="component" value="Unassembled WGS sequence"/>
</dbReference>
<comment type="similarity">
    <text evidence="1">Belongs to the leucine-binding protein family.</text>
</comment>
<evidence type="ECO:0000256" key="1">
    <source>
        <dbReference type="ARBA" id="ARBA00010062"/>
    </source>
</evidence>
<protein>
    <submittedName>
        <fullName evidence="5">ABC-type branched-chain amino acid transport system, substrate-binding protein</fullName>
    </submittedName>
</protein>
<keyword evidence="6" id="KW-1185">Reference proteome</keyword>
<accession>A0A0S4QZN5</accession>
<evidence type="ECO:0000256" key="2">
    <source>
        <dbReference type="ARBA" id="ARBA00022729"/>
    </source>
</evidence>
<proteinExistence type="inferred from homology"/>
<dbReference type="PANTHER" id="PTHR47235:SF1">
    <property type="entry name" value="BLR6548 PROTEIN"/>
    <property type="match status" value="1"/>
</dbReference>
<dbReference type="PANTHER" id="PTHR47235">
    <property type="entry name" value="BLR6548 PROTEIN"/>
    <property type="match status" value="1"/>
</dbReference>
<evidence type="ECO:0000313" key="5">
    <source>
        <dbReference type="EMBL" id="CUU60232.1"/>
    </source>
</evidence>
<gene>
    <name evidence="5" type="ORF">Ga0074812_13716</name>
</gene>
<name>A0A0S4QZN5_9ACTN</name>
<feature type="domain" description="Leucine-binding protein" evidence="4">
    <location>
        <begin position="49"/>
        <end position="389"/>
    </location>
</feature>
<dbReference type="SUPFAM" id="SSF53822">
    <property type="entry name" value="Periplasmic binding protein-like I"/>
    <property type="match status" value="1"/>
</dbReference>
<dbReference type="CDD" id="cd06341">
    <property type="entry name" value="PBP1_ABC_ligand_binding-like"/>
    <property type="match status" value="1"/>
</dbReference>
<evidence type="ECO:0000313" key="6">
    <source>
        <dbReference type="Proteomes" id="UP000198802"/>
    </source>
</evidence>
<dbReference type="AlphaFoldDB" id="A0A0S4QZN5"/>
<dbReference type="Gene3D" id="3.40.50.2300">
    <property type="match status" value="2"/>
</dbReference>
<dbReference type="Pfam" id="PF13458">
    <property type="entry name" value="Peripla_BP_6"/>
    <property type="match status" value="1"/>
</dbReference>
<keyword evidence="2 3" id="KW-0732">Signal</keyword>
<evidence type="ECO:0000259" key="4">
    <source>
        <dbReference type="Pfam" id="PF13458"/>
    </source>
</evidence>